<sequence length="103" mass="11759">MKTHCDAGCQKAFTLDHFQQEKLNDGIEKTFYCCPHCGQQYVAFYADEEIRKLQARIRRVQKRFADPADKHEDAARKEAELQALIKEKMDALRARVEGGGGGE</sequence>
<evidence type="ECO:0008006" key="3">
    <source>
        <dbReference type="Google" id="ProtNLM"/>
    </source>
</evidence>
<reference evidence="1 2" key="1">
    <citation type="submission" date="2017-07" db="EMBL/GenBank/DDBJ databases">
        <title>Isolation and whole genome analysis of endospore-forming bacteria from heroin.</title>
        <authorList>
            <person name="Kalinowski J."/>
            <person name="Ahrens B."/>
            <person name="Al-Dilaimi A."/>
            <person name="Winkler A."/>
            <person name="Wibberg D."/>
            <person name="Schleenbecker U."/>
            <person name="Ruckert C."/>
            <person name="Wolfel R."/>
            <person name="Grass G."/>
        </authorList>
    </citation>
    <scope>NUCLEOTIDE SEQUENCE [LARGE SCALE GENOMIC DNA]</scope>
    <source>
        <strain evidence="1 2">7537-G1</strain>
    </source>
</reference>
<protein>
    <recommendedName>
        <fullName evidence="3">Transglycosylase</fullName>
    </recommendedName>
</protein>
<evidence type="ECO:0000313" key="1">
    <source>
        <dbReference type="EMBL" id="PAD73895.1"/>
    </source>
</evidence>
<comment type="caution">
    <text evidence="1">The sequence shown here is derived from an EMBL/GenBank/DDBJ whole genome shotgun (WGS) entry which is preliminary data.</text>
</comment>
<dbReference type="EMBL" id="NPBY01000061">
    <property type="protein sequence ID" value="PAD73895.1"/>
    <property type="molecule type" value="Genomic_DNA"/>
</dbReference>
<dbReference type="Proteomes" id="UP000215596">
    <property type="component" value="Unassembled WGS sequence"/>
</dbReference>
<organism evidence="1 2">
    <name type="scientific">Paenibacillus campinasensis</name>
    <dbReference type="NCBI Taxonomy" id="66347"/>
    <lineage>
        <taxon>Bacteria</taxon>
        <taxon>Bacillati</taxon>
        <taxon>Bacillota</taxon>
        <taxon>Bacilli</taxon>
        <taxon>Bacillales</taxon>
        <taxon>Paenibacillaceae</taxon>
        <taxon>Paenibacillus</taxon>
    </lineage>
</organism>
<name>A0A268ELA1_9BACL</name>
<gene>
    <name evidence="1" type="ORF">CHH67_18845</name>
</gene>
<accession>A0A268ELA1</accession>
<evidence type="ECO:0000313" key="2">
    <source>
        <dbReference type="Proteomes" id="UP000215596"/>
    </source>
</evidence>
<proteinExistence type="predicted"/>
<dbReference type="AlphaFoldDB" id="A0A268ELA1"/>